<proteinExistence type="predicted"/>
<comment type="caution">
    <text evidence="2">The sequence shown here is derived from an EMBL/GenBank/DDBJ whole genome shotgun (WGS) entry which is preliminary data.</text>
</comment>
<keyword evidence="3" id="KW-1185">Reference proteome</keyword>
<evidence type="ECO:0008006" key="4">
    <source>
        <dbReference type="Google" id="ProtNLM"/>
    </source>
</evidence>
<feature type="compositionally biased region" description="Basic and acidic residues" evidence="1">
    <location>
        <begin position="47"/>
        <end position="61"/>
    </location>
</feature>
<evidence type="ECO:0000313" key="2">
    <source>
        <dbReference type="EMBL" id="KAK7797591.1"/>
    </source>
</evidence>
<organism evidence="2 3">
    <name type="scientific">Myodes glareolus</name>
    <name type="common">Bank vole</name>
    <name type="synonym">Clethrionomys glareolus</name>
    <dbReference type="NCBI Taxonomy" id="447135"/>
    <lineage>
        <taxon>Eukaryota</taxon>
        <taxon>Metazoa</taxon>
        <taxon>Chordata</taxon>
        <taxon>Craniata</taxon>
        <taxon>Vertebrata</taxon>
        <taxon>Euteleostomi</taxon>
        <taxon>Mammalia</taxon>
        <taxon>Eutheria</taxon>
        <taxon>Euarchontoglires</taxon>
        <taxon>Glires</taxon>
        <taxon>Rodentia</taxon>
        <taxon>Myomorpha</taxon>
        <taxon>Muroidea</taxon>
        <taxon>Cricetidae</taxon>
        <taxon>Arvicolinae</taxon>
        <taxon>Myodes</taxon>
    </lineage>
</organism>
<name>A0AAW0H4Y9_MYOGA</name>
<feature type="region of interest" description="Disordered" evidence="1">
    <location>
        <begin position="1"/>
        <end position="31"/>
    </location>
</feature>
<feature type="non-terminal residue" evidence="2">
    <location>
        <position position="1"/>
    </location>
</feature>
<dbReference type="EMBL" id="JBBHLL010000806">
    <property type="protein sequence ID" value="KAK7797591.1"/>
    <property type="molecule type" value="Genomic_DNA"/>
</dbReference>
<sequence>SWGASLAVTRGPHVTRGCRTTQPWVQSSLPSGHQLRASLRTAGWHRALGERSRSASRESQRRVQQRQLRGGLRGKG</sequence>
<evidence type="ECO:0000256" key="1">
    <source>
        <dbReference type="SAM" id="MobiDB-lite"/>
    </source>
</evidence>
<gene>
    <name evidence="2" type="ORF">U0070_014613</name>
</gene>
<evidence type="ECO:0000313" key="3">
    <source>
        <dbReference type="Proteomes" id="UP001488838"/>
    </source>
</evidence>
<dbReference type="Proteomes" id="UP001488838">
    <property type="component" value="Unassembled WGS sequence"/>
</dbReference>
<feature type="region of interest" description="Disordered" evidence="1">
    <location>
        <begin position="47"/>
        <end position="76"/>
    </location>
</feature>
<accession>A0AAW0H4Y9</accession>
<reference evidence="2 3" key="1">
    <citation type="journal article" date="2023" name="bioRxiv">
        <title>Conserved and derived expression patterns and positive selection on dental genes reveal complex evolutionary context of ever-growing rodent molars.</title>
        <authorList>
            <person name="Calamari Z.T."/>
            <person name="Song A."/>
            <person name="Cohen E."/>
            <person name="Akter M."/>
            <person name="Roy R.D."/>
            <person name="Hallikas O."/>
            <person name="Christensen M.M."/>
            <person name="Li P."/>
            <person name="Marangoni P."/>
            <person name="Jernvall J."/>
            <person name="Klein O.D."/>
        </authorList>
    </citation>
    <scope>NUCLEOTIDE SEQUENCE [LARGE SCALE GENOMIC DNA]</scope>
    <source>
        <strain evidence="2">V071</strain>
    </source>
</reference>
<dbReference type="AlphaFoldDB" id="A0AAW0H4Y9"/>
<protein>
    <recommendedName>
        <fullName evidence="4">MHC class I antigen</fullName>
    </recommendedName>
</protein>
<feature type="compositionally biased region" description="Polar residues" evidence="1">
    <location>
        <begin position="18"/>
        <end position="31"/>
    </location>
</feature>